<gene>
    <name evidence="1" type="ORF">EYF80_007457</name>
</gene>
<evidence type="ECO:0000313" key="2">
    <source>
        <dbReference type="Proteomes" id="UP000314294"/>
    </source>
</evidence>
<dbReference type="AlphaFoldDB" id="A0A4Z2IWT8"/>
<proteinExistence type="predicted"/>
<protein>
    <submittedName>
        <fullName evidence="1">Uncharacterized protein</fullName>
    </submittedName>
</protein>
<dbReference type="EMBL" id="SRLO01000040">
    <property type="protein sequence ID" value="TNN82336.1"/>
    <property type="molecule type" value="Genomic_DNA"/>
</dbReference>
<sequence>MIRRERGKERQRVRNYEWTGSALRLAVLGALLRALSRGCCSPTADTGSFIPALYMKTYHLVHFKQWRGKKPWKSFFSTT</sequence>
<dbReference type="Proteomes" id="UP000314294">
    <property type="component" value="Unassembled WGS sequence"/>
</dbReference>
<organism evidence="1 2">
    <name type="scientific">Liparis tanakae</name>
    <name type="common">Tanaka's snailfish</name>
    <dbReference type="NCBI Taxonomy" id="230148"/>
    <lineage>
        <taxon>Eukaryota</taxon>
        <taxon>Metazoa</taxon>
        <taxon>Chordata</taxon>
        <taxon>Craniata</taxon>
        <taxon>Vertebrata</taxon>
        <taxon>Euteleostomi</taxon>
        <taxon>Actinopterygii</taxon>
        <taxon>Neopterygii</taxon>
        <taxon>Teleostei</taxon>
        <taxon>Neoteleostei</taxon>
        <taxon>Acanthomorphata</taxon>
        <taxon>Eupercaria</taxon>
        <taxon>Perciformes</taxon>
        <taxon>Cottioidei</taxon>
        <taxon>Cottales</taxon>
        <taxon>Liparidae</taxon>
        <taxon>Liparis</taxon>
    </lineage>
</organism>
<accession>A0A4Z2IWT8</accession>
<evidence type="ECO:0000313" key="1">
    <source>
        <dbReference type="EMBL" id="TNN82336.1"/>
    </source>
</evidence>
<keyword evidence="2" id="KW-1185">Reference proteome</keyword>
<name>A0A4Z2IWT8_9TELE</name>
<comment type="caution">
    <text evidence="1">The sequence shown here is derived from an EMBL/GenBank/DDBJ whole genome shotgun (WGS) entry which is preliminary data.</text>
</comment>
<reference evidence="1 2" key="1">
    <citation type="submission" date="2019-03" db="EMBL/GenBank/DDBJ databases">
        <title>First draft genome of Liparis tanakae, snailfish: a comprehensive survey of snailfish specific genes.</title>
        <authorList>
            <person name="Kim W."/>
            <person name="Song I."/>
            <person name="Jeong J.-H."/>
            <person name="Kim D."/>
            <person name="Kim S."/>
            <person name="Ryu S."/>
            <person name="Song J.Y."/>
            <person name="Lee S.K."/>
        </authorList>
    </citation>
    <scope>NUCLEOTIDE SEQUENCE [LARGE SCALE GENOMIC DNA]</scope>
    <source>
        <tissue evidence="1">Muscle</tissue>
    </source>
</reference>